<feature type="region of interest" description="Disordered" evidence="1">
    <location>
        <begin position="1"/>
        <end position="24"/>
    </location>
</feature>
<accession>A0A1G9MFU1</accession>
<dbReference type="AlphaFoldDB" id="A0A1G9MFU1"/>
<dbReference type="Proteomes" id="UP000198683">
    <property type="component" value="Unassembled WGS sequence"/>
</dbReference>
<dbReference type="OrthoDB" id="3533343at2"/>
<sequence>MELFTPPDTDMSLPIGDDPNGGAGPDLEKVDQAAKLFYQYGHASRRSIYSGGQSLVRSDRAWFVCVRDAPADQPVRWLLYAIAERAFGVASYQTAPVSAVEFAQGLATQGRTVVVRRYDNYDIAYSLDGESIPL</sequence>
<evidence type="ECO:0000313" key="2">
    <source>
        <dbReference type="EMBL" id="SDL72861.1"/>
    </source>
</evidence>
<dbReference type="STRING" id="683260.SAMN05421874_12814"/>
<proteinExistence type="predicted"/>
<organism evidence="2 3">
    <name type="scientific">Nonomuraea maritima</name>
    <dbReference type="NCBI Taxonomy" id="683260"/>
    <lineage>
        <taxon>Bacteria</taxon>
        <taxon>Bacillati</taxon>
        <taxon>Actinomycetota</taxon>
        <taxon>Actinomycetes</taxon>
        <taxon>Streptosporangiales</taxon>
        <taxon>Streptosporangiaceae</taxon>
        <taxon>Nonomuraea</taxon>
    </lineage>
</organism>
<reference evidence="2 3" key="1">
    <citation type="submission" date="2016-10" db="EMBL/GenBank/DDBJ databases">
        <authorList>
            <person name="de Groot N.N."/>
        </authorList>
    </citation>
    <scope>NUCLEOTIDE SEQUENCE [LARGE SCALE GENOMIC DNA]</scope>
    <source>
        <strain evidence="2 3">CGMCC 4.5681</strain>
    </source>
</reference>
<gene>
    <name evidence="2" type="ORF">SAMN05421874_12814</name>
</gene>
<protein>
    <submittedName>
        <fullName evidence="2">Uncharacterized protein</fullName>
    </submittedName>
</protein>
<evidence type="ECO:0000313" key="3">
    <source>
        <dbReference type="Proteomes" id="UP000198683"/>
    </source>
</evidence>
<keyword evidence="3" id="KW-1185">Reference proteome</keyword>
<name>A0A1G9MFU1_9ACTN</name>
<dbReference type="EMBL" id="FNFB01000028">
    <property type="protein sequence ID" value="SDL72861.1"/>
    <property type="molecule type" value="Genomic_DNA"/>
</dbReference>
<evidence type="ECO:0000256" key="1">
    <source>
        <dbReference type="SAM" id="MobiDB-lite"/>
    </source>
</evidence>
<dbReference type="RefSeq" id="WP_090771999.1">
    <property type="nucleotide sequence ID" value="NZ_FNFB01000028.1"/>
</dbReference>